<gene>
    <name evidence="1" type="ORF">A2991_02275</name>
</gene>
<name>A0A1G2Q295_9BACT</name>
<protein>
    <submittedName>
        <fullName evidence="1">Uncharacterized protein</fullName>
    </submittedName>
</protein>
<organism evidence="1 2">
    <name type="scientific">Candidatus Terrybacteria bacterium RIFCSPLOWO2_01_FULL_58_14</name>
    <dbReference type="NCBI Taxonomy" id="1802369"/>
    <lineage>
        <taxon>Bacteria</taxon>
        <taxon>Candidatus Terryibacteriota</taxon>
    </lineage>
</organism>
<dbReference type="Proteomes" id="UP000177865">
    <property type="component" value="Unassembled WGS sequence"/>
</dbReference>
<evidence type="ECO:0000313" key="1">
    <source>
        <dbReference type="EMBL" id="OHA53961.1"/>
    </source>
</evidence>
<dbReference type="EMBL" id="MHSZ01000007">
    <property type="protein sequence ID" value="OHA53961.1"/>
    <property type="molecule type" value="Genomic_DNA"/>
</dbReference>
<accession>A0A1G2Q295</accession>
<comment type="caution">
    <text evidence="1">The sequence shown here is derived from an EMBL/GenBank/DDBJ whole genome shotgun (WGS) entry which is preliminary data.</text>
</comment>
<dbReference type="AlphaFoldDB" id="A0A1G2Q295"/>
<evidence type="ECO:0000313" key="2">
    <source>
        <dbReference type="Proteomes" id="UP000177865"/>
    </source>
</evidence>
<sequence>MSACRGLLSRALDDTIAERSARPWNTFLTLTFMKYQMTCTCGQVMAVDADSRDAAVAQLKELMTEEATAQHFAEKHAGEQAPTLEQAHAGIEQNVVEAA</sequence>
<reference evidence="1 2" key="1">
    <citation type="journal article" date="2016" name="Nat. Commun.">
        <title>Thousands of microbial genomes shed light on interconnected biogeochemical processes in an aquifer system.</title>
        <authorList>
            <person name="Anantharaman K."/>
            <person name="Brown C.T."/>
            <person name="Hug L.A."/>
            <person name="Sharon I."/>
            <person name="Castelle C.J."/>
            <person name="Probst A.J."/>
            <person name="Thomas B.C."/>
            <person name="Singh A."/>
            <person name="Wilkins M.J."/>
            <person name="Karaoz U."/>
            <person name="Brodie E.L."/>
            <person name="Williams K.H."/>
            <person name="Hubbard S.S."/>
            <person name="Banfield J.F."/>
        </authorList>
    </citation>
    <scope>NUCLEOTIDE SEQUENCE [LARGE SCALE GENOMIC DNA]</scope>
</reference>
<proteinExistence type="predicted"/>